<gene>
    <name evidence="2" type="ORF">Ssi02_71990</name>
</gene>
<accession>A0A919RNS6</accession>
<reference evidence="2" key="1">
    <citation type="submission" date="2021-01" db="EMBL/GenBank/DDBJ databases">
        <title>Whole genome shotgun sequence of Sinosporangium siamense NBRC 109515.</title>
        <authorList>
            <person name="Komaki H."/>
            <person name="Tamura T."/>
        </authorList>
    </citation>
    <scope>NUCLEOTIDE SEQUENCE</scope>
    <source>
        <strain evidence="2">NBRC 109515</strain>
    </source>
</reference>
<evidence type="ECO:0000313" key="3">
    <source>
        <dbReference type="Proteomes" id="UP000606172"/>
    </source>
</evidence>
<dbReference type="AlphaFoldDB" id="A0A919RNS6"/>
<evidence type="ECO:0000313" key="2">
    <source>
        <dbReference type="EMBL" id="GII96968.1"/>
    </source>
</evidence>
<name>A0A919RNS6_9ACTN</name>
<dbReference type="InterPro" id="IPR049240">
    <property type="entry name" value="DUF6875"/>
</dbReference>
<dbReference type="Proteomes" id="UP000606172">
    <property type="component" value="Unassembled WGS sequence"/>
</dbReference>
<protein>
    <recommendedName>
        <fullName evidence="1">DUF6875 domain-containing protein</fullName>
    </recommendedName>
</protein>
<proteinExistence type="predicted"/>
<dbReference type="EMBL" id="BOOW01000053">
    <property type="protein sequence ID" value="GII96968.1"/>
    <property type="molecule type" value="Genomic_DNA"/>
</dbReference>
<keyword evidence="3" id="KW-1185">Reference proteome</keyword>
<evidence type="ECO:0000259" key="1">
    <source>
        <dbReference type="Pfam" id="PF21780"/>
    </source>
</evidence>
<organism evidence="2 3">
    <name type="scientific">Sinosporangium siamense</name>
    <dbReference type="NCBI Taxonomy" id="1367973"/>
    <lineage>
        <taxon>Bacteria</taxon>
        <taxon>Bacillati</taxon>
        <taxon>Actinomycetota</taxon>
        <taxon>Actinomycetes</taxon>
        <taxon>Streptosporangiales</taxon>
        <taxon>Streptosporangiaceae</taxon>
        <taxon>Sinosporangium</taxon>
    </lineage>
</organism>
<dbReference type="Pfam" id="PF21780">
    <property type="entry name" value="DUF6875"/>
    <property type="match status" value="1"/>
</dbReference>
<dbReference type="RefSeq" id="WP_204032224.1">
    <property type="nucleotide sequence ID" value="NZ_BOOW01000053.1"/>
</dbReference>
<comment type="caution">
    <text evidence="2">The sequence shown here is derived from an EMBL/GenBank/DDBJ whole genome shotgun (WGS) entry which is preliminary data.</text>
</comment>
<sequence length="209" mass="23708">MITHETDVALRLLEVSDIEPPHEPAPRVLLRWAREYLCRPHPDLGRRGPVCPYAQTSIDKEQFYISVREDVPASAEALAASLELYRDWFVELAPRGSPRSLFTAILIAFPSLEKDDYHLIDDAQRLLKPAYVQHGLMIGEFHDGPPDKGGLWNPEMRPLRCPVPLLAIRHMVSTDLPFLRDDPDSVAAYLRLFADSVPSHLRGMLAVQR</sequence>
<feature type="domain" description="DUF6875" evidence="1">
    <location>
        <begin position="29"/>
        <end position="202"/>
    </location>
</feature>